<protein>
    <submittedName>
        <fullName evidence="1">Uncharacterized protein</fullName>
    </submittedName>
</protein>
<name>A0ABQ5EYY8_9ASTR</name>
<keyword evidence="2" id="KW-1185">Reference proteome</keyword>
<sequence length="90" mass="10650">MCTSDNLALHINLPHAACIEDVNQLKKRDAHWEKLWNFLNEDEACLTHKFNNFPKGQVKIYQSLVDVPIHQEDLAVQRTPLIDLLYQWFY</sequence>
<evidence type="ECO:0000313" key="2">
    <source>
        <dbReference type="Proteomes" id="UP001151760"/>
    </source>
</evidence>
<reference evidence="1" key="2">
    <citation type="submission" date="2022-01" db="EMBL/GenBank/DDBJ databases">
        <authorList>
            <person name="Yamashiro T."/>
            <person name="Shiraishi A."/>
            <person name="Satake H."/>
            <person name="Nakayama K."/>
        </authorList>
    </citation>
    <scope>NUCLEOTIDE SEQUENCE</scope>
</reference>
<dbReference type="EMBL" id="BQNB010016809">
    <property type="protein sequence ID" value="GJT56049.1"/>
    <property type="molecule type" value="Genomic_DNA"/>
</dbReference>
<dbReference type="Proteomes" id="UP001151760">
    <property type="component" value="Unassembled WGS sequence"/>
</dbReference>
<evidence type="ECO:0000313" key="1">
    <source>
        <dbReference type="EMBL" id="GJT56049.1"/>
    </source>
</evidence>
<organism evidence="1 2">
    <name type="scientific">Tanacetum coccineum</name>
    <dbReference type="NCBI Taxonomy" id="301880"/>
    <lineage>
        <taxon>Eukaryota</taxon>
        <taxon>Viridiplantae</taxon>
        <taxon>Streptophyta</taxon>
        <taxon>Embryophyta</taxon>
        <taxon>Tracheophyta</taxon>
        <taxon>Spermatophyta</taxon>
        <taxon>Magnoliopsida</taxon>
        <taxon>eudicotyledons</taxon>
        <taxon>Gunneridae</taxon>
        <taxon>Pentapetalae</taxon>
        <taxon>asterids</taxon>
        <taxon>campanulids</taxon>
        <taxon>Asterales</taxon>
        <taxon>Asteraceae</taxon>
        <taxon>Asteroideae</taxon>
        <taxon>Anthemideae</taxon>
        <taxon>Anthemidinae</taxon>
        <taxon>Tanacetum</taxon>
    </lineage>
</organism>
<gene>
    <name evidence="1" type="ORF">Tco_0991103</name>
</gene>
<comment type="caution">
    <text evidence="1">The sequence shown here is derived from an EMBL/GenBank/DDBJ whole genome shotgun (WGS) entry which is preliminary data.</text>
</comment>
<accession>A0ABQ5EYY8</accession>
<reference evidence="1" key="1">
    <citation type="journal article" date="2022" name="Int. J. Mol. Sci.">
        <title>Draft Genome of Tanacetum Coccineum: Genomic Comparison of Closely Related Tanacetum-Family Plants.</title>
        <authorList>
            <person name="Yamashiro T."/>
            <person name="Shiraishi A."/>
            <person name="Nakayama K."/>
            <person name="Satake H."/>
        </authorList>
    </citation>
    <scope>NUCLEOTIDE SEQUENCE</scope>
</reference>
<proteinExistence type="predicted"/>